<reference evidence="3" key="1">
    <citation type="submission" date="2020-10" db="EMBL/GenBank/DDBJ databases">
        <authorList>
            <person name="Gilroy R."/>
        </authorList>
    </citation>
    <scope>NUCLEOTIDE SEQUENCE</scope>
    <source>
        <strain evidence="3">CHK152-2871</strain>
    </source>
</reference>
<dbReference type="InterPro" id="IPR004104">
    <property type="entry name" value="Gfo/Idh/MocA-like_OxRdtase_C"/>
</dbReference>
<accession>A0A9D1FK32</accession>
<dbReference type="EMBL" id="DVJQ01000076">
    <property type="protein sequence ID" value="HIS75152.1"/>
    <property type="molecule type" value="Genomic_DNA"/>
</dbReference>
<dbReference type="Gene3D" id="3.30.360.10">
    <property type="entry name" value="Dihydrodipicolinate Reductase, domain 2"/>
    <property type="match status" value="1"/>
</dbReference>
<evidence type="ECO:0000313" key="3">
    <source>
        <dbReference type="EMBL" id="HIS75152.1"/>
    </source>
</evidence>
<dbReference type="Proteomes" id="UP000886865">
    <property type="component" value="Unassembled WGS sequence"/>
</dbReference>
<name>A0A9D1FK32_9BACT</name>
<reference evidence="3" key="2">
    <citation type="journal article" date="2021" name="PeerJ">
        <title>Extensive microbial diversity within the chicken gut microbiome revealed by metagenomics and culture.</title>
        <authorList>
            <person name="Gilroy R."/>
            <person name="Ravi A."/>
            <person name="Getino M."/>
            <person name="Pursley I."/>
            <person name="Horton D.L."/>
            <person name="Alikhan N.F."/>
            <person name="Baker D."/>
            <person name="Gharbi K."/>
            <person name="Hall N."/>
            <person name="Watson M."/>
            <person name="Adriaenssens E.M."/>
            <person name="Foster-Nyarko E."/>
            <person name="Jarju S."/>
            <person name="Secka A."/>
            <person name="Antonio M."/>
            <person name="Oren A."/>
            <person name="Chaudhuri R.R."/>
            <person name="La Ragione R."/>
            <person name="Hildebrand F."/>
            <person name="Pallen M.J."/>
        </authorList>
    </citation>
    <scope>NUCLEOTIDE SEQUENCE</scope>
    <source>
        <strain evidence="3">CHK152-2871</strain>
    </source>
</reference>
<evidence type="ECO:0000259" key="1">
    <source>
        <dbReference type="Pfam" id="PF01408"/>
    </source>
</evidence>
<dbReference type="PANTHER" id="PTHR43377">
    <property type="entry name" value="BILIVERDIN REDUCTASE A"/>
    <property type="match status" value="1"/>
</dbReference>
<organism evidence="3 4">
    <name type="scientific">Candidatus Galligastranaerophilus intestinavium</name>
    <dbReference type="NCBI Taxonomy" id="2840836"/>
    <lineage>
        <taxon>Bacteria</taxon>
        <taxon>Candidatus Galligastranaerophilus</taxon>
    </lineage>
</organism>
<proteinExistence type="predicted"/>
<feature type="domain" description="Gfo/Idh/MocA-like oxidoreductase C-terminal" evidence="2">
    <location>
        <begin position="138"/>
        <end position="311"/>
    </location>
</feature>
<dbReference type="SUPFAM" id="SSF55347">
    <property type="entry name" value="Glyceraldehyde-3-phosphate dehydrogenase-like, C-terminal domain"/>
    <property type="match status" value="1"/>
</dbReference>
<dbReference type="Pfam" id="PF02894">
    <property type="entry name" value="GFO_IDH_MocA_C"/>
    <property type="match status" value="1"/>
</dbReference>
<dbReference type="GO" id="GO:0000166">
    <property type="term" value="F:nucleotide binding"/>
    <property type="evidence" value="ECO:0007669"/>
    <property type="project" value="InterPro"/>
</dbReference>
<dbReference type="PANTHER" id="PTHR43377:SF6">
    <property type="entry name" value="GFO_IDH_MOCA-LIKE OXIDOREDUCTASE N-TERMINAL DOMAIN-CONTAINING PROTEIN"/>
    <property type="match status" value="1"/>
</dbReference>
<comment type="caution">
    <text evidence="3">The sequence shown here is derived from an EMBL/GenBank/DDBJ whole genome shotgun (WGS) entry which is preliminary data.</text>
</comment>
<dbReference type="Pfam" id="PF01408">
    <property type="entry name" value="GFO_IDH_MocA"/>
    <property type="match status" value="1"/>
</dbReference>
<dbReference type="SUPFAM" id="SSF51735">
    <property type="entry name" value="NAD(P)-binding Rossmann-fold domains"/>
    <property type="match status" value="1"/>
</dbReference>
<dbReference type="InterPro" id="IPR051450">
    <property type="entry name" value="Gfo/Idh/MocA_Oxidoreductases"/>
</dbReference>
<dbReference type="InterPro" id="IPR036291">
    <property type="entry name" value="NAD(P)-bd_dom_sf"/>
</dbReference>
<sequence length="337" mass="38258">MQGNNNIEKFVAVTGCGIWGRNIVRNFYNLGALHTVCDIDDENLKMVEAQYDGTHTTKDFSEILNNPEIKAICVVTPSHTHFKLVKMALEAGKHVYVEKPISTVAQEARKLKDLAEEKGLVLMVGHLLLYHPAVNRLKMLVQEGVLGNIKYVQSDRLNINYFKNDRSVMWDLAPHDVSMIAHVLGLDPIKVLNATGCCAEYENIFDITHLTIQFEKNIIAHVSDSWIHPQKRVTLLVRGDKATAILDDTLLENKLQIFDNKTPAQQSIEIFDYLEIEPLKLECQHFIKCIETGKKPRSDGENGFMITKILEDAEDMMLGNKKSELDKVDFLLSRSKR</sequence>
<dbReference type="Gene3D" id="3.40.50.720">
    <property type="entry name" value="NAD(P)-binding Rossmann-like Domain"/>
    <property type="match status" value="1"/>
</dbReference>
<dbReference type="AlphaFoldDB" id="A0A9D1FK32"/>
<protein>
    <submittedName>
        <fullName evidence="3">Gfo/Idh/MocA family oxidoreductase</fullName>
    </submittedName>
</protein>
<evidence type="ECO:0000313" key="4">
    <source>
        <dbReference type="Proteomes" id="UP000886865"/>
    </source>
</evidence>
<gene>
    <name evidence="3" type="ORF">IAA86_09070</name>
</gene>
<evidence type="ECO:0000259" key="2">
    <source>
        <dbReference type="Pfam" id="PF02894"/>
    </source>
</evidence>
<dbReference type="InterPro" id="IPR000683">
    <property type="entry name" value="Gfo/Idh/MocA-like_OxRdtase_N"/>
</dbReference>
<feature type="domain" description="Gfo/Idh/MocA-like oxidoreductase N-terminal" evidence="1">
    <location>
        <begin position="11"/>
        <end position="126"/>
    </location>
</feature>